<dbReference type="InterPro" id="IPR037359">
    <property type="entry name" value="NST/OST"/>
</dbReference>
<proteinExistence type="predicted"/>
<dbReference type="Gene3D" id="3.40.50.300">
    <property type="entry name" value="P-loop containing nucleotide triphosphate hydrolases"/>
    <property type="match status" value="1"/>
</dbReference>
<evidence type="ECO:0000256" key="2">
    <source>
        <dbReference type="ARBA" id="ARBA00023180"/>
    </source>
</evidence>
<dbReference type="EMBL" id="SDWU01000022">
    <property type="protein sequence ID" value="RYB98631.1"/>
    <property type="molecule type" value="Genomic_DNA"/>
</dbReference>
<dbReference type="Pfam" id="PF00685">
    <property type="entry name" value="Sulfotransfer_1"/>
    <property type="match status" value="1"/>
</dbReference>
<name>A0A4Q2SBK9_9ACTN</name>
<dbReference type="Proteomes" id="UP000293291">
    <property type="component" value="Unassembled WGS sequence"/>
</dbReference>
<dbReference type="PANTHER" id="PTHR10605:SF56">
    <property type="entry name" value="BIFUNCTIONAL HEPARAN SULFATE N-DEACETYLASE_N-SULFOTRANSFERASE"/>
    <property type="match status" value="1"/>
</dbReference>
<protein>
    <recommendedName>
        <fullName evidence="3">Sulfotransferase domain-containing protein</fullName>
    </recommendedName>
</protein>
<reference evidence="4 5" key="1">
    <citation type="submission" date="2019-01" db="EMBL/GenBank/DDBJ databases">
        <title>Novel species of Nocardioides.</title>
        <authorList>
            <person name="Liu Q."/>
            <person name="Xin Y.-H."/>
        </authorList>
    </citation>
    <scope>NUCLEOTIDE SEQUENCE [LARGE SCALE GENOMIC DNA]</scope>
    <source>
        <strain evidence="4 5">CGMCC 4.6875</strain>
    </source>
</reference>
<gene>
    <name evidence="4" type="ORF">EUA07_17750</name>
</gene>
<keyword evidence="1" id="KW-0808">Transferase</keyword>
<keyword evidence="2" id="KW-0325">Glycoprotein</keyword>
<organism evidence="4 5">
    <name type="scientific">Nocardioides ganghwensis</name>
    <dbReference type="NCBI Taxonomy" id="252230"/>
    <lineage>
        <taxon>Bacteria</taxon>
        <taxon>Bacillati</taxon>
        <taxon>Actinomycetota</taxon>
        <taxon>Actinomycetes</taxon>
        <taxon>Propionibacteriales</taxon>
        <taxon>Nocardioidaceae</taxon>
        <taxon>Nocardioides</taxon>
    </lineage>
</organism>
<evidence type="ECO:0000259" key="3">
    <source>
        <dbReference type="Pfam" id="PF00685"/>
    </source>
</evidence>
<dbReference type="GO" id="GO:0008146">
    <property type="term" value="F:sulfotransferase activity"/>
    <property type="evidence" value="ECO:0007669"/>
    <property type="project" value="InterPro"/>
</dbReference>
<dbReference type="AlphaFoldDB" id="A0A4Q2SBK9"/>
<evidence type="ECO:0000256" key="1">
    <source>
        <dbReference type="ARBA" id="ARBA00022679"/>
    </source>
</evidence>
<dbReference type="InterPro" id="IPR000863">
    <property type="entry name" value="Sulfotransferase_dom"/>
</dbReference>
<keyword evidence="5" id="KW-1185">Reference proteome</keyword>
<evidence type="ECO:0000313" key="4">
    <source>
        <dbReference type="EMBL" id="RYB98631.1"/>
    </source>
</evidence>
<evidence type="ECO:0000313" key="5">
    <source>
        <dbReference type="Proteomes" id="UP000293291"/>
    </source>
</evidence>
<sequence length="300" mass="33074">MDDDRGAAGRPQRLRDHAALDAGRVRRADPQRGQHRALLPRRKTGVVVSGCDHRHLLVVGAQRCGTTFLSRSLGDHPDVAMASPSPPEPKVFCDDALTARGSEWYHRTWFAHVRDEDLLGDKSTSYLEDPDAPERAARMLGEVEVVALLRDPVRRAVSHWRFSTANGLETRDLEEALLADLHDDQPWDPQRSSVSPFAYVRRGRYAEQLAPWLSTFPTTTHVLFLEELLGDPGVLPALVDALGLDPGRTPAPPAAAVNASPGDVPTLDRGVKEALEGYFQDSNTRLAAQLGRPLPWQVET</sequence>
<accession>A0A4Q2SBK9</accession>
<dbReference type="SUPFAM" id="SSF52540">
    <property type="entry name" value="P-loop containing nucleoside triphosphate hydrolases"/>
    <property type="match status" value="1"/>
</dbReference>
<feature type="domain" description="Sulfotransferase" evidence="3">
    <location>
        <begin position="54"/>
        <end position="227"/>
    </location>
</feature>
<comment type="caution">
    <text evidence="4">The sequence shown here is derived from an EMBL/GenBank/DDBJ whole genome shotgun (WGS) entry which is preliminary data.</text>
</comment>
<dbReference type="OrthoDB" id="4508169at2"/>
<dbReference type="InterPro" id="IPR027417">
    <property type="entry name" value="P-loop_NTPase"/>
</dbReference>
<dbReference type="PANTHER" id="PTHR10605">
    <property type="entry name" value="HEPARAN SULFATE SULFOTRANSFERASE"/>
    <property type="match status" value="1"/>
</dbReference>